<evidence type="ECO:0000256" key="1">
    <source>
        <dbReference type="ARBA" id="ARBA00000900"/>
    </source>
</evidence>
<gene>
    <name evidence="9" type="ORF">PPRIM_AZ9-3.1.T1480066</name>
</gene>
<evidence type="ECO:0000256" key="5">
    <source>
        <dbReference type="ARBA" id="ARBA00022786"/>
    </source>
</evidence>
<keyword evidence="10" id="KW-1185">Reference proteome</keyword>
<dbReference type="PROSITE" id="PS50005">
    <property type="entry name" value="TPR"/>
    <property type="match status" value="1"/>
</dbReference>
<dbReference type="EMBL" id="CAJJDM010000152">
    <property type="protein sequence ID" value="CAD8111614.1"/>
    <property type="molecule type" value="Genomic_DNA"/>
</dbReference>
<evidence type="ECO:0000313" key="10">
    <source>
        <dbReference type="Proteomes" id="UP000688137"/>
    </source>
</evidence>
<dbReference type="InterPro" id="IPR058209">
    <property type="entry name" value="TPR_BSK1_C"/>
</dbReference>
<feature type="region of interest" description="Disordered" evidence="7">
    <location>
        <begin position="1"/>
        <end position="62"/>
    </location>
</feature>
<dbReference type="InterPro" id="IPR003613">
    <property type="entry name" value="Ubox_domain"/>
</dbReference>
<feature type="repeat" description="TPR" evidence="6">
    <location>
        <begin position="98"/>
        <end position="131"/>
    </location>
</feature>
<feature type="compositionally biased region" description="Polar residues" evidence="7">
    <location>
        <begin position="40"/>
        <end position="62"/>
    </location>
</feature>
<evidence type="ECO:0000256" key="7">
    <source>
        <dbReference type="SAM" id="MobiDB-lite"/>
    </source>
</evidence>
<dbReference type="InterPro" id="IPR019734">
    <property type="entry name" value="TPR_rpt"/>
</dbReference>
<dbReference type="GO" id="GO:0043161">
    <property type="term" value="P:proteasome-mediated ubiquitin-dependent protein catabolic process"/>
    <property type="evidence" value="ECO:0007669"/>
    <property type="project" value="TreeGrafter"/>
</dbReference>
<keyword evidence="4" id="KW-0677">Repeat</keyword>
<evidence type="ECO:0000256" key="2">
    <source>
        <dbReference type="ARBA" id="ARBA00012483"/>
    </source>
</evidence>
<feature type="domain" description="U-box" evidence="8">
    <location>
        <begin position="252"/>
        <end position="315"/>
    </location>
</feature>
<dbReference type="OMA" id="EQIIPQT"/>
<dbReference type="Pfam" id="PF25575">
    <property type="entry name" value="TPR_BSK1_C"/>
    <property type="match status" value="1"/>
</dbReference>
<feature type="compositionally biased region" description="Polar residues" evidence="7">
    <location>
        <begin position="1"/>
        <end position="12"/>
    </location>
</feature>
<evidence type="ECO:0000313" key="9">
    <source>
        <dbReference type="EMBL" id="CAD8111614.1"/>
    </source>
</evidence>
<name>A0A8S1Q9F7_PARPR</name>
<dbReference type="EC" id="2.3.2.27" evidence="2"/>
<dbReference type="GO" id="GO:0071218">
    <property type="term" value="P:cellular response to misfolded protein"/>
    <property type="evidence" value="ECO:0007669"/>
    <property type="project" value="TreeGrafter"/>
</dbReference>
<evidence type="ECO:0000256" key="3">
    <source>
        <dbReference type="ARBA" id="ARBA00022679"/>
    </source>
</evidence>
<dbReference type="GO" id="GO:0045862">
    <property type="term" value="P:positive regulation of proteolysis"/>
    <property type="evidence" value="ECO:0007669"/>
    <property type="project" value="TreeGrafter"/>
</dbReference>
<dbReference type="PANTHER" id="PTHR46803">
    <property type="entry name" value="E3 UBIQUITIN-PROTEIN LIGASE CHIP"/>
    <property type="match status" value="1"/>
</dbReference>
<dbReference type="PANTHER" id="PTHR46803:SF2">
    <property type="entry name" value="E3 UBIQUITIN-PROTEIN LIGASE CHIP"/>
    <property type="match status" value="1"/>
</dbReference>
<dbReference type="GO" id="GO:0005737">
    <property type="term" value="C:cytoplasm"/>
    <property type="evidence" value="ECO:0007669"/>
    <property type="project" value="TreeGrafter"/>
</dbReference>
<comment type="catalytic activity">
    <reaction evidence="1">
        <text>S-ubiquitinyl-[E2 ubiquitin-conjugating enzyme]-L-cysteine + [acceptor protein]-L-lysine = [E2 ubiquitin-conjugating enzyme]-L-cysteine + N(6)-ubiquitinyl-[acceptor protein]-L-lysine.</text>
        <dbReference type="EC" id="2.3.2.27"/>
    </reaction>
</comment>
<keyword evidence="3" id="KW-0808">Transferase</keyword>
<accession>A0A8S1Q9F7</accession>
<dbReference type="Proteomes" id="UP000688137">
    <property type="component" value="Unassembled WGS sequence"/>
</dbReference>
<evidence type="ECO:0000256" key="4">
    <source>
        <dbReference type="ARBA" id="ARBA00022737"/>
    </source>
</evidence>
<proteinExistence type="predicted"/>
<organism evidence="9 10">
    <name type="scientific">Paramecium primaurelia</name>
    <dbReference type="NCBI Taxonomy" id="5886"/>
    <lineage>
        <taxon>Eukaryota</taxon>
        <taxon>Sar</taxon>
        <taxon>Alveolata</taxon>
        <taxon>Ciliophora</taxon>
        <taxon>Intramacronucleata</taxon>
        <taxon>Oligohymenophorea</taxon>
        <taxon>Peniculida</taxon>
        <taxon>Parameciidae</taxon>
        <taxon>Paramecium</taxon>
    </lineage>
</organism>
<dbReference type="AlphaFoldDB" id="A0A8S1Q9F7"/>
<dbReference type="SMART" id="SM00028">
    <property type="entry name" value="TPR"/>
    <property type="match status" value="2"/>
</dbReference>
<dbReference type="Pfam" id="PF04564">
    <property type="entry name" value="U-box"/>
    <property type="match status" value="1"/>
</dbReference>
<sequence length="336" mass="39247">MGQAHSNETYQFMNYPPEDIFPQQQPQQQRKVFKAAKKPTAQSTSQKNINITSTPQFTDNKQQSLEEKIKGNNFFSQKNYQKAIECYTQAINLYGTDSIYYSNRAVAYRLLNRYQEAKQDAEQAIKIDQTNARAYFIYGTIILLEVQKSPQISEQLIKQAHRGLQYLDQAYEYIKDNADQQKNKLKVLINQNLGKGKRMVFLIAQEMDRRNVQSLKSILAELAQSRKVKLDWNYLEKQTQKKMLQEIPIPQSFICVISYEIMNEPILFNTGQTYEKNGIFQQFTQNGCTDPITREQIIPQTARLNLQLLQGISELKKKYGWIGIEQEEDYKAIKFE</sequence>
<dbReference type="GO" id="GO:0000209">
    <property type="term" value="P:protein polyubiquitination"/>
    <property type="evidence" value="ECO:0007669"/>
    <property type="project" value="TreeGrafter"/>
</dbReference>
<evidence type="ECO:0000256" key="6">
    <source>
        <dbReference type="PROSITE-ProRule" id="PRU00339"/>
    </source>
</evidence>
<dbReference type="SMART" id="SM00504">
    <property type="entry name" value="Ubox"/>
    <property type="match status" value="1"/>
</dbReference>
<dbReference type="GO" id="GO:0006515">
    <property type="term" value="P:protein quality control for misfolded or incompletely synthesized proteins"/>
    <property type="evidence" value="ECO:0007669"/>
    <property type="project" value="TreeGrafter"/>
</dbReference>
<keyword evidence="5" id="KW-0833">Ubl conjugation pathway</keyword>
<protein>
    <recommendedName>
        <fullName evidence="2">RING-type E3 ubiquitin transferase</fullName>
        <ecNumber evidence="2">2.3.2.27</ecNumber>
    </recommendedName>
</protein>
<dbReference type="GO" id="GO:0061630">
    <property type="term" value="F:ubiquitin protein ligase activity"/>
    <property type="evidence" value="ECO:0007669"/>
    <property type="project" value="UniProtKB-EC"/>
</dbReference>
<evidence type="ECO:0000259" key="8">
    <source>
        <dbReference type="SMART" id="SM00504"/>
    </source>
</evidence>
<reference evidence="9" key="1">
    <citation type="submission" date="2021-01" db="EMBL/GenBank/DDBJ databases">
        <authorList>
            <consortium name="Genoscope - CEA"/>
            <person name="William W."/>
        </authorList>
    </citation>
    <scope>NUCLEOTIDE SEQUENCE</scope>
</reference>
<keyword evidence="6" id="KW-0802">TPR repeat</keyword>
<dbReference type="GO" id="GO:0051087">
    <property type="term" value="F:protein-folding chaperone binding"/>
    <property type="evidence" value="ECO:0007669"/>
    <property type="project" value="TreeGrafter"/>
</dbReference>
<comment type="caution">
    <text evidence="9">The sequence shown here is derived from an EMBL/GenBank/DDBJ whole genome shotgun (WGS) entry which is preliminary data.</text>
</comment>